<dbReference type="PANTHER" id="PTHR34218">
    <property type="entry name" value="PEPTIDASE S45 PENICILLIN AMIDASE"/>
    <property type="match status" value="1"/>
</dbReference>
<comment type="caution">
    <text evidence="4">The sequence shown here is derived from an EMBL/GenBank/DDBJ whole genome shotgun (WGS) entry which is preliminary data.</text>
</comment>
<name>A0ABV7MVV5_9HYPH</name>
<keyword evidence="2" id="KW-0378">Hydrolase</keyword>
<dbReference type="InterPro" id="IPR043147">
    <property type="entry name" value="Penicillin_amidase_A-knob"/>
</dbReference>
<dbReference type="PANTHER" id="PTHR34218:SF4">
    <property type="entry name" value="ACYL-HOMOSERINE LACTONE ACYLASE QUIP"/>
    <property type="match status" value="1"/>
</dbReference>
<dbReference type="InterPro" id="IPR043146">
    <property type="entry name" value="Penicillin_amidase_N_B-knob"/>
</dbReference>
<protein>
    <submittedName>
        <fullName evidence="4">Penicillin acylase family protein</fullName>
    </submittedName>
</protein>
<dbReference type="InterPro" id="IPR029055">
    <property type="entry name" value="Ntn_hydrolases_N"/>
</dbReference>
<dbReference type="Pfam" id="PF01804">
    <property type="entry name" value="Penicil_amidase"/>
    <property type="match status" value="1"/>
</dbReference>
<dbReference type="InterPro" id="IPR002692">
    <property type="entry name" value="S45"/>
</dbReference>
<dbReference type="InterPro" id="IPR014395">
    <property type="entry name" value="Pen/GL7ACA/AHL_acylase"/>
</dbReference>
<keyword evidence="5" id="KW-1185">Reference proteome</keyword>
<sequence>MSRKVTIDRRSVNKLEDEVTINIDRWGVPHINAQSLHDLFFAQGWNAARDRLWQIDIARKRGLGLLSRDFGPGYLEQDRAARLFLFRGDMNAEWAAYGSDSEEICSAFADGINSYIDSCNDGLLALPPEFALLGHRPDYWKPEDVVRVRTHSLTRNAISELLRCKVIALAGLEHGTRLDSLRQELSPAIAPRLAEGFDPAVVTDRVLRDYRLAISPVSFSRERLAAGLQEANLWTNVTPFDEIAKAPFEQGSNNWAISATKTTTGRPILALDPHRRHVLPSIRYVVHLSMPGLNVIGAGEPMLPGISMGHNGTAAFGLTIFGADQEDIYVYDMGHAGKNEYRYKEAWEQVKIVKESIPVHGYPDQEVDLRFTRHGPILYQVAEADRAFALRTVWQNPGMAPYMSSLAVMRAKTHAEYISALASWGCPSVNHIYADTSNTIAWKPSGAAPIRRNWDGLLPVPGDGRFEWDGYLPPDNNPFETNPVKGFVATANAMNVPEEWSRLQPAFGYEWSDSSRHDTLHSALSQPEKISLQDCMSLQCSVYSPIAARIVARLRTLHSSRETPEVQLLSNWDGHLGAGSAPAAFFEVWLSKYLGPTIARLEGADDHILALLMPLEPSAVASWLEQVQPNESLTDSIKASLASAWSECIAVMGHDPAEWSWGRIHRLTLRHPLQDLTTEEWSLEPIAVGGSGSTLNYSSYRQDEFSVTTGPSVRMIIDVGAWDKSVFINSPGQSGVPLSSHYQDLALDWQRGDYKPLLYSGELIQRDLDHSIIITPA</sequence>
<dbReference type="PIRSF" id="PIRSF001227">
    <property type="entry name" value="Pen_acylase"/>
    <property type="match status" value="1"/>
</dbReference>
<dbReference type="RefSeq" id="WP_378984671.1">
    <property type="nucleotide sequence ID" value="NZ_JBHRVD010000001.1"/>
</dbReference>
<keyword evidence="3" id="KW-0865">Zymogen</keyword>
<comment type="similarity">
    <text evidence="1">Belongs to the peptidase S45 family.</text>
</comment>
<accession>A0ABV7MVV5</accession>
<dbReference type="InterPro" id="IPR023343">
    <property type="entry name" value="Penicillin_amidase_dom1"/>
</dbReference>
<proteinExistence type="inferred from homology"/>
<dbReference type="Gene3D" id="2.30.120.10">
    <property type="match status" value="1"/>
</dbReference>
<dbReference type="SUPFAM" id="SSF56235">
    <property type="entry name" value="N-terminal nucleophile aminohydrolases (Ntn hydrolases)"/>
    <property type="match status" value="1"/>
</dbReference>
<organism evidence="4 5">
    <name type="scientific">Mesorhizobium cantuariense</name>
    <dbReference type="NCBI Taxonomy" id="1300275"/>
    <lineage>
        <taxon>Bacteria</taxon>
        <taxon>Pseudomonadati</taxon>
        <taxon>Pseudomonadota</taxon>
        <taxon>Alphaproteobacteria</taxon>
        <taxon>Hyphomicrobiales</taxon>
        <taxon>Phyllobacteriaceae</taxon>
        <taxon>Mesorhizobium</taxon>
    </lineage>
</organism>
<reference evidence="5" key="1">
    <citation type="journal article" date="2019" name="Int. J. Syst. Evol. Microbiol.">
        <title>The Global Catalogue of Microorganisms (GCM) 10K type strain sequencing project: providing services to taxonomists for standard genome sequencing and annotation.</title>
        <authorList>
            <consortium name="The Broad Institute Genomics Platform"/>
            <consortium name="The Broad Institute Genome Sequencing Center for Infectious Disease"/>
            <person name="Wu L."/>
            <person name="Ma J."/>
        </authorList>
    </citation>
    <scope>NUCLEOTIDE SEQUENCE [LARGE SCALE GENOMIC DNA]</scope>
    <source>
        <strain evidence="5">ICMP 19515</strain>
    </source>
</reference>
<dbReference type="Gene3D" id="3.60.20.10">
    <property type="entry name" value="Glutamine Phosphoribosylpyrophosphate, subunit 1, domain 1"/>
    <property type="match status" value="1"/>
</dbReference>
<evidence type="ECO:0000256" key="1">
    <source>
        <dbReference type="ARBA" id="ARBA00006586"/>
    </source>
</evidence>
<dbReference type="EMBL" id="JBHRVD010000001">
    <property type="protein sequence ID" value="MFC3326101.1"/>
    <property type="molecule type" value="Genomic_DNA"/>
</dbReference>
<dbReference type="Gene3D" id="1.10.439.10">
    <property type="entry name" value="Penicillin Amidohydrolase, domain 1"/>
    <property type="match status" value="1"/>
</dbReference>
<dbReference type="Gene3D" id="1.10.1400.10">
    <property type="match status" value="1"/>
</dbReference>
<evidence type="ECO:0000256" key="2">
    <source>
        <dbReference type="ARBA" id="ARBA00022801"/>
    </source>
</evidence>
<gene>
    <name evidence="4" type="ORF">ACFOJ9_30735</name>
</gene>
<dbReference type="Proteomes" id="UP001595648">
    <property type="component" value="Unassembled WGS sequence"/>
</dbReference>
<evidence type="ECO:0000313" key="4">
    <source>
        <dbReference type="EMBL" id="MFC3326101.1"/>
    </source>
</evidence>
<evidence type="ECO:0000256" key="3">
    <source>
        <dbReference type="ARBA" id="ARBA00023145"/>
    </source>
</evidence>
<dbReference type="CDD" id="cd03747">
    <property type="entry name" value="Ntn_PGA_like"/>
    <property type="match status" value="1"/>
</dbReference>
<evidence type="ECO:0000313" key="5">
    <source>
        <dbReference type="Proteomes" id="UP001595648"/>
    </source>
</evidence>